<dbReference type="OrthoDB" id="7489838at2759"/>
<dbReference type="EMBL" id="CAKXAJ010026031">
    <property type="protein sequence ID" value="CAH2251790.1"/>
    <property type="molecule type" value="Genomic_DNA"/>
</dbReference>
<reference evidence="4" key="1">
    <citation type="submission" date="2022-03" db="EMBL/GenBank/DDBJ databases">
        <authorList>
            <person name="Lindestad O."/>
        </authorList>
    </citation>
    <scope>NUCLEOTIDE SEQUENCE</scope>
</reference>
<accession>A0A8S4SAE0</accession>
<dbReference type="InterPro" id="IPR036236">
    <property type="entry name" value="Znf_C2H2_sf"/>
</dbReference>
<dbReference type="Proteomes" id="UP000838756">
    <property type="component" value="Unassembled WGS sequence"/>
</dbReference>
<keyword evidence="5" id="KW-1185">Reference proteome</keyword>
<evidence type="ECO:0000256" key="1">
    <source>
        <dbReference type="PROSITE-ProRule" id="PRU00042"/>
    </source>
</evidence>
<protein>
    <submittedName>
        <fullName evidence="4">Jg13778 protein</fullName>
    </submittedName>
</protein>
<dbReference type="Gene3D" id="3.30.160.60">
    <property type="entry name" value="Classic Zinc Finger"/>
    <property type="match status" value="1"/>
</dbReference>
<feature type="region of interest" description="Disordered" evidence="2">
    <location>
        <begin position="31"/>
        <end position="96"/>
    </location>
</feature>
<evidence type="ECO:0000313" key="4">
    <source>
        <dbReference type="EMBL" id="CAH2251790.1"/>
    </source>
</evidence>
<dbReference type="AlphaFoldDB" id="A0A8S4SAE0"/>
<evidence type="ECO:0000313" key="5">
    <source>
        <dbReference type="Proteomes" id="UP000838756"/>
    </source>
</evidence>
<dbReference type="InterPro" id="IPR013087">
    <property type="entry name" value="Znf_C2H2_type"/>
</dbReference>
<comment type="caution">
    <text evidence="4">The sequence shown here is derived from an EMBL/GenBank/DDBJ whole genome shotgun (WGS) entry which is preliminary data.</text>
</comment>
<keyword evidence="1" id="KW-0862">Zinc</keyword>
<sequence>MFSQEEFEGEIEFLDEDADIVQQCVLNVDNDAKIKGAERPRAVYEPRSLRAEEKQGRPKTKRKRPTPKSDDSDYDPSKEAKYAPIRSRKRRSNVTPTEMRVQRVEFVAMPEYKKKDSFNSKMDLTERRKLQLRVPDYDDPLCLPVRSLKKDNQEQRKLRNWNNLCLEHFKSYDTLLRVDKQPTVASKRIVVLNNIQNRINGRIETTMSAKLSVENKNGGKRTEVIQSVLPKYREKKLLNIRLKEQKKRKPFYIKDEVILTKEVHKEEESLVVYKPMESLSLVYKMFKNKDDDWQSENEDDPDRRHLKEVASCKMCAPCYQTSWRGYKNTNNKKIPCMICERPCISMYNMLAHMKSHPNAAVRACKEQISKCLATALEYHYKCRICDEKFRSIKTLRSHVKNHKSGEKFKCEVCNQNIMSL</sequence>
<feature type="domain" description="C2H2-type" evidence="3">
    <location>
        <begin position="380"/>
        <end position="407"/>
    </location>
</feature>
<dbReference type="SUPFAM" id="SSF57667">
    <property type="entry name" value="beta-beta-alpha zinc fingers"/>
    <property type="match status" value="1"/>
</dbReference>
<evidence type="ECO:0000259" key="3">
    <source>
        <dbReference type="PROSITE" id="PS50157"/>
    </source>
</evidence>
<name>A0A8S4SAE0_9NEOP</name>
<dbReference type="SMART" id="SM00355">
    <property type="entry name" value="ZnF_C2H2"/>
    <property type="match status" value="2"/>
</dbReference>
<dbReference type="GO" id="GO:0008270">
    <property type="term" value="F:zinc ion binding"/>
    <property type="evidence" value="ECO:0007669"/>
    <property type="project" value="UniProtKB-KW"/>
</dbReference>
<feature type="compositionally biased region" description="Basic and acidic residues" evidence="2">
    <location>
        <begin position="67"/>
        <end position="81"/>
    </location>
</feature>
<feature type="compositionally biased region" description="Basic and acidic residues" evidence="2">
    <location>
        <begin position="31"/>
        <end position="56"/>
    </location>
</feature>
<gene>
    <name evidence="4" type="primary">jg13778</name>
    <name evidence="4" type="ORF">PAEG_LOCUS22283</name>
</gene>
<keyword evidence="1" id="KW-0863">Zinc-finger</keyword>
<feature type="compositionally biased region" description="Basic residues" evidence="2">
    <location>
        <begin position="57"/>
        <end position="66"/>
    </location>
</feature>
<keyword evidence="1" id="KW-0479">Metal-binding</keyword>
<proteinExistence type="predicted"/>
<dbReference type="PROSITE" id="PS00028">
    <property type="entry name" value="ZINC_FINGER_C2H2_1"/>
    <property type="match status" value="1"/>
</dbReference>
<organism evidence="4 5">
    <name type="scientific">Pararge aegeria aegeria</name>
    <dbReference type="NCBI Taxonomy" id="348720"/>
    <lineage>
        <taxon>Eukaryota</taxon>
        <taxon>Metazoa</taxon>
        <taxon>Ecdysozoa</taxon>
        <taxon>Arthropoda</taxon>
        <taxon>Hexapoda</taxon>
        <taxon>Insecta</taxon>
        <taxon>Pterygota</taxon>
        <taxon>Neoptera</taxon>
        <taxon>Endopterygota</taxon>
        <taxon>Lepidoptera</taxon>
        <taxon>Glossata</taxon>
        <taxon>Ditrysia</taxon>
        <taxon>Papilionoidea</taxon>
        <taxon>Nymphalidae</taxon>
        <taxon>Satyrinae</taxon>
        <taxon>Satyrini</taxon>
        <taxon>Parargina</taxon>
        <taxon>Pararge</taxon>
    </lineage>
</organism>
<dbReference type="PROSITE" id="PS50157">
    <property type="entry name" value="ZINC_FINGER_C2H2_2"/>
    <property type="match status" value="1"/>
</dbReference>
<evidence type="ECO:0000256" key="2">
    <source>
        <dbReference type="SAM" id="MobiDB-lite"/>
    </source>
</evidence>